<dbReference type="Proteomes" id="UP000639772">
    <property type="component" value="Unassembled WGS sequence"/>
</dbReference>
<dbReference type="AlphaFoldDB" id="A0A835PEP5"/>
<keyword evidence="4" id="KW-1185">Reference proteome</keyword>
<proteinExistence type="predicted"/>
<organism evidence="2 4">
    <name type="scientific">Vanilla planifolia</name>
    <name type="common">Vanilla</name>
    <dbReference type="NCBI Taxonomy" id="51239"/>
    <lineage>
        <taxon>Eukaryota</taxon>
        <taxon>Viridiplantae</taxon>
        <taxon>Streptophyta</taxon>
        <taxon>Embryophyta</taxon>
        <taxon>Tracheophyta</taxon>
        <taxon>Spermatophyta</taxon>
        <taxon>Magnoliopsida</taxon>
        <taxon>Liliopsida</taxon>
        <taxon>Asparagales</taxon>
        <taxon>Orchidaceae</taxon>
        <taxon>Vanilloideae</taxon>
        <taxon>Vanilleae</taxon>
        <taxon>Vanilla</taxon>
    </lineage>
</organism>
<comment type="caution">
    <text evidence="2">The sequence shown here is derived from an EMBL/GenBank/DDBJ whole genome shotgun (WGS) entry which is preliminary data.</text>
</comment>
<keyword evidence="1" id="KW-0472">Membrane</keyword>
<reference evidence="4 5" key="1">
    <citation type="journal article" date="2020" name="Nat. Food">
        <title>A phased Vanilla planifolia genome enables genetic improvement of flavour and production.</title>
        <authorList>
            <person name="Hasing T."/>
            <person name="Tang H."/>
            <person name="Brym M."/>
            <person name="Khazi F."/>
            <person name="Huang T."/>
            <person name="Chambers A.H."/>
        </authorList>
    </citation>
    <scope>NUCLEOTIDE SEQUENCE [LARGE SCALE GENOMIC DNA]</scope>
    <source>
        <tissue evidence="2">Leaf</tissue>
    </source>
</reference>
<sequence>MRGGGHGSGIAGDKHPLCQQVRNMSRGLLTDAAAAIAATSKGFYQCGSVTTDEEAIATTIAAVSTLVIYIVSFVRWAGPRRVFLPLLLFLHLECVEGPWLASCFIMDVFFACCASLSAA</sequence>
<evidence type="ECO:0000313" key="3">
    <source>
        <dbReference type="EMBL" id="KAG0451782.1"/>
    </source>
</evidence>
<dbReference type="EMBL" id="JADCNM010000048">
    <property type="protein sequence ID" value="KAG0451782.1"/>
    <property type="molecule type" value="Genomic_DNA"/>
</dbReference>
<dbReference type="Proteomes" id="UP000636800">
    <property type="component" value="Unassembled WGS sequence"/>
</dbReference>
<keyword evidence="1" id="KW-1133">Transmembrane helix</keyword>
<feature type="transmembrane region" description="Helical" evidence="1">
    <location>
        <begin position="55"/>
        <end position="78"/>
    </location>
</feature>
<name>A0A835PEP5_VANPL</name>
<keyword evidence="1" id="KW-0812">Transmembrane</keyword>
<evidence type="ECO:0000313" key="2">
    <source>
        <dbReference type="EMBL" id="KAG0451684.1"/>
    </source>
</evidence>
<protein>
    <submittedName>
        <fullName evidence="2">Uncharacterized protein</fullName>
    </submittedName>
</protein>
<evidence type="ECO:0000313" key="5">
    <source>
        <dbReference type="Proteomes" id="UP000639772"/>
    </source>
</evidence>
<dbReference type="EMBL" id="JADCNL010000048">
    <property type="protein sequence ID" value="KAG0451684.1"/>
    <property type="molecule type" value="Genomic_DNA"/>
</dbReference>
<evidence type="ECO:0000256" key="1">
    <source>
        <dbReference type="SAM" id="Phobius"/>
    </source>
</evidence>
<evidence type="ECO:0000313" key="4">
    <source>
        <dbReference type="Proteomes" id="UP000636800"/>
    </source>
</evidence>
<gene>
    <name evidence="3" type="ORF">HPP92_026040</name>
    <name evidence="2" type="ORF">HPP92_026313</name>
</gene>
<accession>A0A835PEP5</accession>